<dbReference type="EMBL" id="MGAG01000002">
    <property type="protein sequence ID" value="OGK42408.1"/>
    <property type="molecule type" value="Genomic_DNA"/>
</dbReference>
<dbReference type="PANTHER" id="PTHR42709">
    <property type="entry name" value="ALKALINE PHOSPHATASE LIKE PROTEIN"/>
    <property type="match status" value="1"/>
</dbReference>
<organism evidence="3 4">
    <name type="scientific">Candidatus Roizmanbacteria bacterium RIFCSPLOWO2_01_FULL_37_12</name>
    <dbReference type="NCBI Taxonomy" id="1802056"/>
    <lineage>
        <taxon>Bacteria</taxon>
        <taxon>Candidatus Roizmaniibacteriota</taxon>
    </lineage>
</organism>
<feature type="transmembrane region" description="Helical" evidence="1">
    <location>
        <begin position="43"/>
        <end position="64"/>
    </location>
</feature>
<evidence type="ECO:0000256" key="1">
    <source>
        <dbReference type="SAM" id="Phobius"/>
    </source>
</evidence>
<dbReference type="AlphaFoldDB" id="A0A1F7IGC3"/>
<evidence type="ECO:0000259" key="2">
    <source>
        <dbReference type="Pfam" id="PF09335"/>
    </source>
</evidence>
<dbReference type="PANTHER" id="PTHR42709:SF4">
    <property type="entry name" value="INNER MEMBRANE PROTEIN YQAA"/>
    <property type="match status" value="1"/>
</dbReference>
<reference evidence="3 4" key="1">
    <citation type="journal article" date="2016" name="Nat. Commun.">
        <title>Thousands of microbial genomes shed light on interconnected biogeochemical processes in an aquifer system.</title>
        <authorList>
            <person name="Anantharaman K."/>
            <person name="Brown C.T."/>
            <person name="Hug L.A."/>
            <person name="Sharon I."/>
            <person name="Castelle C.J."/>
            <person name="Probst A.J."/>
            <person name="Thomas B.C."/>
            <person name="Singh A."/>
            <person name="Wilkins M.J."/>
            <person name="Karaoz U."/>
            <person name="Brodie E.L."/>
            <person name="Williams K.H."/>
            <person name="Hubbard S.S."/>
            <person name="Banfield J.F."/>
        </authorList>
    </citation>
    <scope>NUCLEOTIDE SEQUENCE [LARGE SCALE GENOMIC DNA]</scope>
</reference>
<keyword evidence="1" id="KW-0812">Transmembrane</keyword>
<dbReference type="Pfam" id="PF09335">
    <property type="entry name" value="VTT_dom"/>
    <property type="match status" value="1"/>
</dbReference>
<feature type="transmembrane region" description="Helical" evidence="1">
    <location>
        <begin position="117"/>
        <end position="139"/>
    </location>
</feature>
<comment type="caution">
    <text evidence="3">The sequence shown here is derived from an EMBL/GenBank/DDBJ whole genome shotgun (WGS) entry which is preliminary data.</text>
</comment>
<evidence type="ECO:0000313" key="3">
    <source>
        <dbReference type="EMBL" id="OGK42408.1"/>
    </source>
</evidence>
<accession>A0A1F7IGC3</accession>
<gene>
    <name evidence="3" type="ORF">A2954_01020</name>
</gene>
<name>A0A1F7IGC3_9BACT</name>
<dbReference type="STRING" id="1802056.A2954_01020"/>
<evidence type="ECO:0000313" key="4">
    <source>
        <dbReference type="Proteomes" id="UP000177698"/>
    </source>
</evidence>
<dbReference type="Proteomes" id="UP000177698">
    <property type="component" value="Unassembled WGS sequence"/>
</dbReference>
<dbReference type="InterPro" id="IPR051311">
    <property type="entry name" value="DedA_domain"/>
</dbReference>
<keyword evidence="1" id="KW-1133">Transmembrane helix</keyword>
<sequence length="170" mass="19413">MKNKLTKLMRSPKFKKLTLILGVLFFILTFFISFNPGPFLKFGYLGVFVFNLFGPGTLLFPSLVKHMNFIGLAIATTSGMALNDSVSWLVGRSGDVVLPRSKRIERIERSIHKYGSVALFFWSLIPFPYDLIGLIAGYLEFSYKRFLIPTFLGRFIRFILLGLGIVKFFH</sequence>
<protein>
    <recommendedName>
        <fullName evidence="2">VTT domain-containing protein</fullName>
    </recommendedName>
</protein>
<keyword evidence="1" id="KW-0472">Membrane</keyword>
<feature type="transmembrane region" description="Helical" evidence="1">
    <location>
        <begin position="151"/>
        <end position="169"/>
    </location>
</feature>
<dbReference type="InterPro" id="IPR032816">
    <property type="entry name" value="VTT_dom"/>
</dbReference>
<feature type="domain" description="VTT" evidence="2">
    <location>
        <begin position="56"/>
        <end position="161"/>
    </location>
</feature>
<proteinExistence type="predicted"/>